<sequence length="86" mass="9530">MSLAAAPAHKRPQLPENPCPLNGIGSSSVPLILFGACRVPGDKEPFRQARRFPFEEDVSRLKCRLLQSIKAAAARKPLPIKRDREL</sequence>
<organism evidence="2 3">
    <name type="scientific">Caerostris darwini</name>
    <dbReference type="NCBI Taxonomy" id="1538125"/>
    <lineage>
        <taxon>Eukaryota</taxon>
        <taxon>Metazoa</taxon>
        <taxon>Ecdysozoa</taxon>
        <taxon>Arthropoda</taxon>
        <taxon>Chelicerata</taxon>
        <taxon>Arachnida</taxon>
        <taxon>Araneae</taxon>
        <taxon>Araneomorphae</taxon>
        <taxon>Entelegynae</taxon>
        <taxon>Araneoidea</taxon>
        <taxon>Araneidae</taxon>
        <taxon>Caerostris</taxon>
    </lineage>
</organism>
<dbReference type="Proteomes" id="UP001054837">
    <property type="component" value="Unassembled WGS sequence"/>
</dbReference>
<evidence type="ECO:0000256" key="1">
    <source>
        <dbReference type="SAM" id="MobiDB-lite"/>
    </source>
</evidence>
<dbReference type="AlphaFoldDB" id="A0AAV4URR7"/>
<name>A0AAV4URR7_9ARAC</name>
<feature type="region of interest" description="Disordered" evidence="1">
    <location>
        <begin position="1"/>
        <end position="20"/>
    </location>
</feature>
<keyword evidence="3" id="KW-1185">Reference proteome</keyword>
<evidence type="ECO:0000313" key="2">
    <source>
        <dbReference type="EMBL" id="GIY60075.1"/>
    </source>
</evidence>
<proteinExistence type="predicted"/>
<comment type="caution">
    <text evidence="2">The sequence shown here is derived from an EMBL/GenBank/DDBJ whole genome shotgun (WGS) entry which is preliminary data.</text>
</comment>
<protein>
    <submittedName>
        <fullName evidence="2">Uncharacterized protein</fullName>
    </submittedName>
</protein>
<reference evidence="2 3" key="1">
    <citation type="submission" date="2021-06" db="EMBL/GenBank/DDBJ databases">
        <title>Caerostris darwini draft genome.</title>
        <authorList>
            <person name="Kono N."/>
            <person name="Arakawa K."/>
        </authorList>
    </citation>
    <scope>NUCLEOTIDE SEQUENCE [LARGE SCALE GENOMIC DNA]</scope>
</reference>
<accession>A0AAV4URR7</accession>
<gene>
    <name evidence="2" type="ORF">CDAR_38621</name>
</gene>
<dbReference type="EMBL" id="BPLQ01011751">
    <property type="protein sequence ID" value="GIY60075.1"/>
    <property type="molecule type" value="Genomic_DNA"/>
</dbReference>
<evidence type="ECO:0000313" key="3">
    <source>
        <dbReference type="Proteomes" id="UP001054837"/>
    </source>
</evidence>